<dbReference type="InterPro" id="IPR051796">
    <property type="entry name" value="ISF_SsuE-like"/>
</dbReference>
<name>A0A7C9N9H6_9BACT</name>
<dbReference type="PANTHER" id="PTHR43278:SF4">
    <property type="entry name" value="NAD(P)H-DEPENDENT FMN-CONTAINING OXIDOREDUCTASE YWQN-RELATED"/>
    <property type="match status" value="1"/>
</dbReference>
<dbReference type="InterPro" id="IPR005025">
    <property type="entry name" value="FMN_Rdtase-like_dom"/>
</dbReference>
<dbReference type="GO" id="GO:0016491">
    <property type="term" value="F:oxidoreductase activity"/>
    <property type="evidence" value="ECO:0007669"/>
    <property type="project" value="InterPro"/>
</dbReference>
<keyword evidence="2" id="KW-0288">FMN</keyword>
<dbReference type="PANTHER" id="PTHR43278">
    <property type="entry name" value="NAD(P)H-DEPENDENT FMN-CONTAINING OXIDOREDUCTASE YWQN-RELATED"/>
    <property type="match status" value="1"/>
</dbReference>
<dbReference type="EMBL" id="QWKH01000079">
    <property type="protein sequence ID" value="NBI35145.1"/>
    <property type="molecule type" value="Genomic_DNA"/>
</dbReference>
<dbReference type="AlphaFoldDB" id="A0A7C9N9H6"/>
<organism evidence="4">
    <name type="scientific">Muribaculaceae bacterium Z82</name>
    <dbReference type="NCBI Taxonomy" id="2304548"/>
    <lineage>
        <taxon>Bacteria</taxon>
        <taxon>Pseudomonadati</taxon>
        <taxon>Bacteroidota</taxon>
        <taxon>Bacteroidia</taxon>
        <taxon>Bacteroidales</taxon>
        <taxon>Muribaculaceae</taxon>
    </lineage>
</organism>
<accession>A0A7C9N9H6</accession>
<feature type="domain" description="NADPH-dependent FMN reductase-like" evidence="3">
    <location>
        <begin position="1"/>
        <end position="156"/>
    </location>
</feature>
<evidence type="ECO:0000256" key="1">
    <source>
        <dbReference type="ARBA" id="ARBA00022630"/>
    </source>
</evidence>
<evidence type="ECO:0000256" key="2">
    <source>
        <dbReference type="ARBA" id="ARBA00022643"/>
    </source>
</evidence>
<sequence>MKVLLINGSARPKGNTQRALEEVAGALNAAGVETEIAWIGAKAIHGCTACGTCGRRGDNKCVFADDVCNELIQKAGEADGLVIGSPVYYAGMNGSLVSLLDRMFYAGGSLFRFKPAAGIAVARRAGTTLTADQIDKYFQINCMPLVSSTYWLVAHGREPGQVHADAEGMYTMRTLGTNMAWLLKCIEAGKAAGIPAPELEPNKPWTHFVREDLLA</sequence>
<dbReference type="SUPFAM" id="SSF52218">
    <property type="entry name" value="Flavoproteins"/>
    <property type="match status" value="1"/>
</dbReference>
<evidence type="ECO:0000313" key="4">
    <source>
        <dbReference type="EMBL" id="NBI35145.1"/>
    </source>
</evidence>
<evidence type="ECO:0000259" key="3">
    <source>
        <dbReference type="Pfam" id="PF03358"/>
    </source>
</evidence>
<keyword evidence="1" id="KW-0285">Flavoprotein</keyword>
<dbReference type="InterPro" id="IPR029039">
    <property type="entry name" value="Flavoprotein-like_sf"/>
</dbReference>
<dbReference type="Gene3D" id="3.40.50.360">
    <property type="match status" value="1"/>
</dbReference>
<dbReference type="Pfam" id="PF03358">
    <property type="entry name" value="FMN_red"/>
    <property type="match status" value="1"/>
</dbReference>
<gene>
    <name evidence="4" type="ORF">D1639_08920</name>
</gene>
<comment type="caution">
    <text evidence="4">The sequence shown here is derived from an EMBL/GenBank/DDBJ whole genome shotgun (WGS) entry which is preliminary data.</text>
</comment>
<reference evidence="4" key="1">
    <citation type="submission" date="2018-08" db="EMBL/GenBank/DDBJ databases">
        <title>Murine metabolic-syndrome-specific gut microbial biobank.</title>
        <authorList>
            <person name="Liu C."/>
        </authorList>
    </citation>
    <scope>NUCLEOTIDE SEQUENCE [LARGE SCALE GENOMIC DNA]</scope>
    <source>
        <strain evidence="4">Z82</strain>
    </source>
</reference>
<protein>
    <submittedName>
        <fullName evidence="4">Flavodoxin family protein</fullName>
    </submittedName>
</protein>
<proteinExistence type="predicted"/>